<keyword evidence="3" id="KW-1185">Reference proteome</keyword>
<reference evidence="3" key="1">
    <citation type="submission" date="2023-07" db="EMBL/GenBank/DDBJ databases">
        <title>Ancylobacter moscoviensis sp. nov., facultatively methylotrophic bacteria from activated sludge and the reclassification of Starkeya novella (Starkey 1934) Kelly et al. 2000 as Ancylobacter novellus comb. nov., Starkeya koreensis Im et al. 2006 as Ancylobacter koreensis comb.nov., Angulomicrobium tetraedrale Vasil'eva et al. 1986 as Ancylobacter tetraedralis comb. nov., Angulomicrobium amanitiforme Fritz et al. 2004 as Ancylobacter amanitiformis comb. nov. and Methylorhabdus multivorans Doronina et al. 1996 as Ancylobacter multivorans comb. nov. and emended description of the genus Ancylobacter.</title>
        <authorList>
            <person name="Doronina N."/>
            <person name="Chemodurova A."/>
            <person name="Grouzdev D."/>
            <person name="Koziaeva V."/>
            <person name="Shi W."/>
            <person name="Wu L."/>
            <person name="Kaparullina E."/>
        </authorList>
    </citation>
    <scope>NUCLEOTIDE SEQUENCE [LARGE SCALE GENOMIC DNA]</scope>
    <source>
        <strain evidence="3">Jip08</strain>
    </source>
</reference>
<evidence type="ECO:0000313" key="3">
    <source>
        <dbReference type="Proteomes" id="UP001202867"/>
    </source>
</evidence>
<protein>
    <submittedName>
        <fullName evidence="2">Cupin domain-containing protein</fullName>
    </submittedName>
</protein>
<dbReference type="Proteomes" id="UP001202867">
    <property type="component" value="Unassembled WGS sequence"/>
</dbReference>
<dbReference type="Gene3D" id="2.60.120.10">
    <property type="entry name" value="Jelly Rolls"/>
    <property type="match status" value="1"/>
</dbReference>
<dbReference type="SUPFAM" id="SSF51182">
    <property type="entry name" value="RmlC-like cupins"/>
    <property type="match status" value="1"/>
</dbReference>
<name>A0ABT0DLK7_9HYPH</name>
<sequence length="144" mass="15802">MQVPPSPGTPGLEAFSQSAQERSWEPLFPDFGDSSPLLSILRVDAQTGGAVIVLKFPADFHFPKHTHLKSETTFLLAGTHYFEDCDAGKIFRIEEQGYFFLPPHHVHQAWVKAGSLLVAVLEGGAQIDWVEPPPVPGTPVVFPE</sequence>
<dbReference type="RefSeq" id="WP_247200132.1">
    <property type="nucleotide sequence ID" value="NZ_JALKCG010000002.1"/>
</dbReference>
<proteinExistence type="predicted"/>
<organism evidence="2 3">
    <name type="scientific">Ancylobacter koreensis</name>
    <dbReference type="NCBI Taxonomy" id="266121"/>
    <lineage>
        <taxon>Bacteria</taxon>
        <taxon>Pseudomonadati</taxon>
        <taxon>Pseudomonadota</taxon>
        <taxon>Alphaproteobacteria</taxon>
        <taxon>Hyphomicrobiales</taxon>
        <taxon>Xanthobacteraceae</taxon>
        <taxon>Ancylobacter</taxon>
    </lineage>
</organism>
<feature type="domain" description="ChrR-like cupin" evidence="1">
    <location>
        <begin position="39"/>
        <end position="117"/>
    </location>
</feature>
<dbReference type="Pfam" id="PF12973">
    <property type="entry name" value="Cupin_7"/>
    <property type="match status" value="1"/>
</dbReference>
<dbReference type="EMBL" id="JALKCG010000002">
    <property type="protein sequence ID" value="MCK0208150.1"/>
    <property type="molecule type" value="Genomic_DNA"/>
</dbReference>
<dbReference type="InterPro" id="IPR025979">
    <property type="entry name" value="ChrR-like_cupin_dom"/>
</dbReference>
<accession>A0ABT0DLK7</accession>
<dbReference type="InterPro" id="IPR011051">
    <property type="entry name" value="RmlC_Cupin_sf"/>
</dbReference>
<evidence type="ECO:0000313" key="2">
    <source>
        <dbReference type="EMBL" id="MCK0208150.1"/>
    </source>
</evidence>
<gene>
    <name evidence="2" type="ORF">MWN33_08920</name>
</gene>
<dbReference type="InterPro" id="IPR014710">
    <property type="entry name" value="RmlC-like_jellyroll"/>
</dbReference>
<comment type="caution">
    <text evidence="2">The sequence shown here is derived from an EMBL/GenBank/DDBJ whole genome shotgun (WGS) entry which is preliminary data.</text>
</comment>
<evidence type="ECO:0000259" key="1">
    <source>
        <dbReference type="Pfam" id="PF12973"/>
    </source>
</evidence>